<keyword evidence="5" id="KW-0472">Membrane</keyword>
<comment type="subcellular location">
    <subcellularLocation>
        <location evidence="1">Membrane</location>
    </subcellularLocation>
</comment>
<keyword evidence="2" id="KW-0547">Nucleotide-binding</keyword>
<comment type="caution">
    <text evidence="7">The sequence shown here is derived from an EMBL/GenBank/DDBJ whole genome shotgun (WGS) entry which is preliminary data.</text>
</comment>
<reference evidence="7 8" key="1">
    <citation type="submission" date="2024-06" db="EMBL/GenBank/DDBJ databases">
        <title>Genome of Rhodovulum iodosum, a marine photoferrotroph.</title>
        <authorList>
            <person name="Bianchini G."/>
            <person name="Nikeleit V."/>
            <person name="Kappler A."/>
            <person name="Bryce C."/>
            <person name="Sanchez-Baracaldo P."/>
        </authorList>
    </citation>
    <scope>NUCLEOTIDE SEQUENCE [LARGE SCALE GENOMIC DNA]</scope>
    <source>
        <strain evidence="7 8">UT/N1</strain>
    </source>
</reference>
<evidence type="ECO:0000313" key="7">
    <source>
        <dbReference type="EMBL" id="MEX5727136.1"/>
    </source>
</evidence>
<evidence type="ECO:0000256" key="3">
    <source>
        <dbReference type="ARBA" id="ARBA00022801"/>
    </source>
</evidence>
<evidence type="ECO:0000256" key="2">
    <source>
        <dbReference type="ARBA" id="ARBA00022741"/>
    </source>
</evidence>
<gene>
    <name evidence="7" type="ORF">Ga0609869_000489</name>
</gene>
<evidence type="ECO:0000313" key="8">
    <source>
        <dbReference type="Proteomes" id="UP001560019"/>
    </source>
</evidence>
<dbReference type="SUPFAM" id="SSF52540">
    <property type="entry name" value="P-loop containing nucleoside triphosphate hydrolases"/>
    <property type="match status" value="1"/>
</dbReference>
<dbReference type="Proteomes" id="UP001560019">
    <property type="component" value="Unassembled WGS sequence"/>
</dbReference>
<evidence type="ECO:0000256" key="1">
    <source>
        <dbReference type="ARBA" id="ARBA00004370"/>
    </source>
</evidence>
<dbReference type="InterPro" id="IPR027094">
    <property type="entry name" value="Mitofusin_fam"/>
</dbReference>
<name>A0ABV3XP88_9RHOB</name>
<dbReference type="Pfam" id="PF00350">
    <property type="entry name" value="Dynamin_N"/>
    <property type="match status" value="1"/>
</dbReference>
<keyword evidence="7" id="KW-0675">Receptor</keyword>
<organism evidence="7 8">
    <name type="scientific">Rhodovulum iodosum</name>
    <dbReference type="NCBI Taxonomy" id="68291"/>
    <lineage>
        <taxon>Bacteria</taxon>
        <taxon>Pseudomonadati</taxon>
        <taxon>Pseudomonadota</taxon>
        <taxon>Alphaproteobacteria</taxon>
        <taxon>Rhodobacterales</taxon>
        <taxon>Paracoccaceae</taxon>
        <taxon>Rhodovulum</taxon>
    </lineage>
</organism>
<dbReference type="Gene3D" id="3.40.50.300">
    <property type="entry name" value="P-loop containing nucleotide triphosphate hydrolases"/>
    <property type="match status" value="1"/>
</dbReference>
<keyword evidence="8" id="KW-1185">Reference proteome</keyword>
<dbReference type="InterPro" id="IPR045063">
    <property type="entry name" value="Dynamin_N"/>
</dbReference>
<evidence type="ECO:0000256" key="5">
    <source>
        <dbReference type="ARBA" id="ARBA00023136"/>
    </source>
</evidence>
<evidence type="ECO:0000256" key="4">
    <source>
        <dbReference type="ARBA" id="ARBA00023134"/>
    </source>
</evidence>
<evidence type="ECO:0000259" key="6">
    <source>
        <dbReference type="Pfam" id="PF00350"/>
    </source>
</evidence>
<feature type="domain" description="Dynamin N-terminal" evidence="6">
    <location>
        <begin position="73"/>
        <end position="303"/>
    </location>
</feature>
<dbReference type="PANTHER" id="PTHR10465">
    <property type="entry name" value="TRANSMEMBRANE GTPASE FZO1"/>
    <property type="match status" value="1"/>
</dbReference>
<dbReference type="EMBL" id="JBEHHI010000001">
    <property type="protein sequence ID" value="MEX5727136.1"/>
    <property type="molecule type" value="Genomic_DNA"/>
</dbReference>
<dbReference type="PANTHER" id="PTHR10465:SF0">
    <property type="entry name" value="SARCALUMENIN"/>
    <property type="match status" value="1"/>
</dbReference>
<sequence length="697" mass="77404">MNDQSGLFAGQRAPAHCPHAELLRSGTEAFDGYINKTQELRGALSALSRSGDDSTRKGAERLERQIDHIEPSVTMIGQVKAGKTSLVNAMVGWPGLLPADVNPWTSVVTSLHINPPQMEEPINARFRFFDRYDWDRLIRNGGRIGELASRAGADEEMAKVRDQIERMREKSSSRLGRRFELLMGQEHAFQSFDEELIARYVCLGDDFGEADPGADMQGRFADITKTADLYLHRPEIPLPLCIRDTPGVNDTFLMREQITIHAIRDSRLCVLVLSAHQALSTVDMALIRLISNIKSRDLIIFVNRIDELSDPVSQVPEIRDSIQRTLQKHNGPADAQIIFGSAYWGLHALTGRVEQMAEASSETLLKWVEENLEEQDVEEDPHGAVWSMSGVPALYRALAERITEGAGQEAVNRLAAKVGNLARGVRASAHSGGAPNTDRRPLQMERPALIAEFEAIRSARRRAMDEAFAAQLDLYNVRLDRSHRSFLDRATTALIEHLQKNGERAVWTYDPTGLRMLLRSAYKAFGSKVMGATKKVLADTAADIDALYVKALDLDAALGIEPPTPARVPPPVVIGQTIALDIRGTWWRNWWQRRRGYSAFAESFQEMIRAETDPIVSDLKGAQAQLIREEAVETLDEFIAEHRELMLARTGQQAKTDRAAPLLLSNPILTDTLASVSATVERVSRGVTAGQTKEDAA</sequence>
<proteinExistence type="predicted"/>
<dbReference type="InterPro" id="IPR027417">
    <property type="entry name" value="P-loop_NTPase"/>
</dbReference>
<accession>A0ABV3XP88</accession>
<keyword evidence="3" id="KW-0378">Hydrolase</keyword>
<protein>
    <submittedName>
        <fullName evidence="7">Signal recognition particle receptor subunit beta</fullName>
    </submittedName>
</protein>
<keyword evidence="4" id="KW-0342">GTP-binding</keyword>